<accession>A0A085W6Y6</accession>
<dbReference type="OrthoDB" id="5518112at2"/>
<dbReference type="Proteomes" id="UP000028725">
    <property type="component" value="Unassembled WGS sequence"/>
</dbReference>
<reference evidence="2 3" key="1">
    <citation type="submission" date="2014-04" db="EMBL/GenBank/DDBJ databases">
        <title>Genome assembly of Hyalangium minutum DSM 14724.</title>
        <authorList>
            <person name="Sharma G."/>
            <person name="Subramanian S."/>
        </authorList>
    </citation>
    <scope>NUCLEOTIDE SEQUENCE [LARGE SCALE GENOMIC DNA]</scope>
    <source>
        <strain evidence="2 3">DSM 14724</strain>
    </source>
</reference>
<proteinExistence type="predicted"/>
<organism evidence="2 3">
    <name type="scientific">Hyalangium minutum</name>
    <dbReference type="NCBI Taxonomy" id="394096"/>
    <lineage>
        <taxon>Bacteria</taxon>
        <taxon>Pseudomonadati</taxon>
        <taxon>Myxococcota</taxon>
        <taxon>Myxococcia</taxon>
        <taxon>Myxococcales</taxon>
        <taxon>Cystobacterineae</taxon>
        <taxon>Archangiaceae</taxon>
        <taxon>Hyalangium</taxon>
    </lineage>
</organism>
<evidence type="ECO:0000313" key="3">
    <source>
        <dbReference type="Proteomes" id="UP000028725"/>
    </source>
</evidence>
<gene>
    <name evidence="2" type="ORF">DB31_2567</name>
</gene>
<name>A0A085W6Y6_9BACT</name>
<dbReference type="STRING" id="394096.DB31_2567"/>
<evidence type="ECO:0000256" key="1">
    <source>
        <dbReference type="SAM" id="MobiDB-lite"/>
    </source>
</evidence>
<dbReference type="EMBL" id="JMCB01000017">
    <property type="protein sequence ID" value="KFE63449.1"/>
    <property type="molecule type" value="Genomic_DNA"/>
</dbReference>
<feature type="region of interest" description="Disordered" evidence="1">
    <location>
        <begin position="72"/>
        <end position="104"/>
    </location>
</feature>
<sequence length="167" mass="17013">MENNNRIASLSITPTQLRQTPKNEFGAVLARTAQEIVTTGAGLVGRVLPGGPVLSAAVSSVSSVASTVSSVPTTVPSTGGATVPIPGVGGASGGTSGTGTAGGTAGKGEAWDLLEAQKLMAAEGQKFNMAYLQLQNEMQRESREHNAVSNIMKVRHDSAKAAINNIR</sequence>
<dbReference type="RefSeq" id="WP_044195702.1">
    <property type="nucleotide sequence ID" value="NZ_JMCB01000017.1"/>
</dbReference>
<dbReference type="PATRIC" id="fig|394096.3.peg.6900"/>
<evidence type="ECO:0000313" key="2">
    <source>
        <dbReference type="EMBL" id="KFE63449.1"/>
    </source>
</evidence>
<protein>
    <submittedName>
        <fullName evidence="2">Uncharacterized protein</fullName>
    </submittedName>
</protein>
<feature type="compositionally biased region" description="Gly residues" evidence="1">
    <location>
        <begin position="87"/>
        <end position="104"/>
    </location>
</feature>
<keyword evidence="3" id="KW-1185">Reference proteome</keyword>
<comment type="caution">
    <text evidence="2">The sequence shown here is derived from an EMBL/GenBank/DDBJ whole genome shotgun (WGS) entry which is preliminary data.</text>
</comment>
<dbReference type="AlphaFoldDB" id="A0A085W6Y6"/>